<sequence length="27" mass="3257">MINRMDKQLTWMSDVWSVIMTTISLQK</sequence>
<protein>
    <submittedName>
        <fullName evidence="1">Uncharacterized protein</fullName>
    </submittedName>
</protein>
<name>A0A0E9T2Q6_ANGAN</name>
<organism evidence="1">
    <name type="scientific">Anguilla anguilla</name>
    <name type="common">European freshwater eel</name>
    <name type="synonym">Muraena anguilla</name>
    <dbReference type="NCBI Taxonomy" id="7936"/>
    <lineage>
        <taxon>Eukaryota</taxon>
        <taxon>Metazoa</taxon>
        <taxon>Chordata</taxon>
        <taxon>Craniata</taxon>
        <taxon>Vertebrata</taxon>
        <taxon>Euteleostomi</taxon>
        <taxon>Actinopterygii</taxon>
        <taxon>Neopterygii</taxon>
        <taxon>Teleostei</taxon>
        <taxon>Anguilliformes</taxon>
        <taxon>Anguillidae</taxon>
        <taxon>Anguilla</taxon>
    </lineage>
</organism>
<reference evidence="1" key="2">
    <citation type="journal article" date="2015" name="Fish Shellfish Immunol.">
        <title>Early steps in the European eel (Anguilla anguilla)-Vibrio vulnificus interaction in the gills: Role of the RtxA13 toxin.</title>
        <authorList>
            <person name="Callol A."/>
            <person name="Pajuelo D."/>
            <person name="Ebbesson L."/>
            <person name="Teles M."/>
            <person name="MacKenzie S."/>
            <person name="Amaro C."/>
        </authorList>
    </citation>
    <scope>NUCLEOTIDE SEQUENCE</scope>
</reference>
<evidence type="ECO:0000313" key="1">
    <source>
        <dbReference type="EMBL" id="JAH46968.1"/>
    </source>
</evidence>
<dbReference type="AlphaFoldDB" id="A0A0E9T2Q6"/>
<reference evidence="1" key="1">
    <citation type="submission" date="2014-11" db="EMBL/GenBank/DDBJ databases">
        <authorList>
            <person name="Amaro Gonzalez C."/>
        </authorList>
    </citation>
    <scope>NUCLEOTIDE SEQUENCE</scope>
</reference>
<dbReference type="EMBL" id="GBXM01061609">
    <property type="protein sequence ID" value="JAH46968.1"/>
    <property type="molecule type" value="Transcribed_RNA"/>
</dbReference>
<accession>A0A0E9T2Q6</accession>
<dbReference type="EMBL" id="GBXM01077039">
    <property type="protein sequence ID" value="JAH31538.1"/>
    <property type="molecule type" value="Transcribed_RNA"/>
</dbReference>
<proteinExistence type="predicted"/>